<organism evidence="2 3">
    <name type="scientific">Malaciobacter marinus</name>
    <dbReference type="NCBI Taxonomy" id="505249"/>
    <lineage>
        <taxon>Bacteria</taxon>
        <taxon>Pseudomonadati</taxon>
        <taxon>Campylobacterota</taxon>
        <taxon>Epsilonproteobacteria</taxon>
        <taxon>Campylobacterales</taxon>
        <taxon>Arcobacteraceae</taxon>
        <taxon>Malaciobacter</taxon>
    </lineage>
</organism>
<reference evidence="2 3" key="1">
    <citation type="submission" date="2018-02" db="EMBL/GenBank/DDBJ databases">
        <title>Subsurface microbial communities from deep shales in Ohio and West Virginia, USA.</title>
        <authorList>
            <person name="Wrighton K."/>
        </authorList>
    </citation>
    <scope>NUCLEOTIDE SEQUENCE [LARGE SCALE GENOMIC DNA]</scope>
    <source>
        <strain evidence="2 3">MARC-MIP3H16</strain>
    </source>
</reference>
<evidence type="ECO:0000256" key="1">
    <source>
        <dbReference type="SAM" id="SignalP"/>
    </source>
</evidence>
<evidence type="ECO:0008006" key="4">
    <source>
        <dbReference type="Google" id="ProtNLM"/>
    </source>
</evidence>
<evidence type="ECO:0000313" key="3">
    <source>
        <dbReference type="Proteomes" id="UP000239861"/>
    </source>
</evidence>
<accession>A0AB36ZVL0</accession>
<gene>
    <name evidence="2" type="ORF">B0F89_12043</name>
</gene>
<dbReference type="EMBL" id="PTIW01000020">
    <property type="protein sequence ID" value="PPK60539.1"/>
    <property type="molecule type" value="Genomic_DNA"/>
</dbReference>
<protein>
    <recommendedName>
        <fullName evidence="4">Beta-lactamase</fullName>
    </recommendedName>
</protein>
<evidence type="ECO:0000313" key="2">
    <source>
        <dbReference type="EMBL" id="PPK60539.1"/>
    </source>
</evidence>
<sequence length="91" mass="10709">MSRIKTIINILIIAIISLNLTACEDNKSSNKIKTEKKVKLPKPEWDNRLTNYKNTIEWYQLADEDEKAAFNIGNTYSIKLKNYKKAIEWYL</sequence>
<dbReference type="RefSeq" id="WP_196778285.1">
    <property type="nucleotide sequence ID" value="NZ_FUYO01000027.1"/>
</dbReference>
<keyword evidence="1" id="KW-0732">Signal</keyword>
<dbReference type="AlphaFoldDB" id="A0AB36ZVL0"/>
<name>A0AB36ZVL0_9BACT</name>
<feature type="signal peptide" evidence="1">
    <location>
        <begin position="1"/>
        <end position="22"/>
    </location>
</feature>
<comment type="caution">
    <text evidence="2">The sequence shown here is derived from an EMBL/GenBank/DDBJ whole genome shotgun (WGS) entry which is preliminary data.</text>
</comment>
<feature type="non-terminal residue" evidence="2">
    <location>
        <position position="91"/>
    </location>
</feature>
<dbReference type="Proteomes" id="UP000239861">
    <property type="component" value="Unassembled WGS sequence"/>
</dbReference>
<proteinExistence type="predicted"/>
<feature type="chain" id="PRO_5044290000" description="Beta-lactamase" evidence="1">
    <location>
        <begin position="23"/>
        <end position="91"/>
    </location>
</feature>